<evidence type="ECO:0000313" key="1">
    <source>
        <dbReference type="EMBL" id="GEC18056.1"/>
    </source>
</evidence>
<evidence type="ECO:0000313" key="2">
    <source>
        <dbReference type="Proteomes" id="UP000320338"/>
    </source>
</evidence>
<sequence length="158" mass="16813">MYATLHRSSEPGPAPGADLVLHQIGGPVTLTVHLTPDRPADPSAYEVQQDCGLTEPDAVPTAAQVITFTGPLSEQVVAAAGRAARERIIPAMAAHPGSVRQLALWQPELRRQVVITLATSLRSLEEGGRRVGALPLLPGEDVALLPGPDHVEMFRVRE</sequence>
<reference evidence="1 2" key="1">
    <citation type="submission" date="2019-06" db="EMBL/GenBank/DDBJ databases">
        <title>Whole genome shotgun sequence of Pseudonocardia hydrocarbonoxydans NBRC 14498.</title>
        <authorList>
            <person name="Hosoyama A."/>
            <person name="Uohara A."/>
            <person name="Ohji S."/>
            <person name="Ichikawa N."/>
        </authorList>
    </citation>
    <scope>NUCLEOTIDE SEQUENCE [LARGE SCALE GENOMIC DNA]</scope>
    <source>
        <strain evidence="1 2">NBRC 14498</strain>
    </source>
</reference>
<organism evidence="1 2">
    <name type="scientific">Pseudonocardia hydrocarbonoxydans</name>
    <dbReference type="NCBI Taxonomy" id="76726"/>
    <lineage>
        <taxon>Bacteria</taxon>
        <taxon>Bacillati</taxon>
        <taxon>Actinomycetota</taxon>
        <taxon>Actinomycetes</taxon>
        <taxon>Pseudonocardiales</taxon>
        <taxon>Pseudonocardiaceae</taxon>
        <taxon>Pseudonocardia</taxon>
    </lineage>
</organism>
<comment type="caution">
    <text evidence="1">The sequence shown here is derived from an EMBL/GenBank/DDBJ whole genome shotgun (WGS) entry which is preliminary data.</text>
</comment>
<proteinExistence type="predicted"/>
<protein>
    <submittedName>
        <fullName evidence="1">Uncharacterized protein</fullName>
    </submittedName>
</protein>
<name>A0A4Y3WL21_9PSEU</name>
<gene>
    <name evidence="1" type="ORF">PHY01_03390</name>
</gene>
<dbReference type="Proteomes" id="UP000320338">
    <property type="component" value="Unassembled WGS sequence"/>
</dbReference>
<dbReference type="RefSeq" id="WP_141276397.1">
    <property type="nucleotide sequence ID" value="NZ_BAAARZ010000002.1"/>
</dbReference>
<keyword evidence="2" id="KW-1185">Reference proteome</keyword>
<dbReference type="OrthoDB" id="4552724at2"/>
<dbReference type="AlphaFoldDB" id="A0A4Y3WL21"/>
<dbReference type="EMBL" id="BJNG01000003">
    <property type="protein sequence ID" value="GEC18056.1"/>
    <property type="molecule type" value="Genomic_DNA"/>
</dbReference>
<accession>A0A4Y3WL21</accession>